<evidence type="ECO:0000313" key="1">
    <source>
        <dbReference type="EMBL" id="EGA88728.1"/>
    </source>
</evidence>
<dbReference type="Proteomes" id="UP000003052">
    <property type="component" value="Unassembled WGS sequence"/>
</dbReference>
<name>E7RJU5_9BACL</name>
<sequence length="44" mass="4892">HEVLTSLHELLTPLHELFCSLPEFLGMLPGLSIALGIEFSPPYE</sequence>
<dbReference type="AlphaFoldDB" id="E7RJU5"/>
<dbReference type="EMBL" id="AEPB01000051">
    <property type="protein sequence ID" value="EGA88728.1"/>
    <property type="molecule type" value="Genomic_DNA"/>
</dbReference>
<evidence type="ECO:0000313" key="2">
    <source>
        <dbReference type="Proteomes" id="UP000003052"/>
    </source>
</evidence>
<gene>
    <name evidence="1" type="ORF">GPDM_13826</name>
</gene>
<feature type="non-terminal residue" evidence="1">
    <location>
        <position position="1"/>
    </location>
</feature>
<protein>
    <submittedName>
        <fullName evidence="1">Uncharacterized protein</fullName>
    </submittedName>
</protein>
<reference evidence="1 2" key="1">
    <citation type="journal article" date="2011" name="J. Bacteriol.">
        <title>The Draft Genome of Planococcus donghaensis MPA1U2 Reveals Nonsporulation Pathways Controlled by a Conserved Spo0A Regulon.</title>
        <authorList>
            <person name="Pearson M.D."/>
            <person name="Noller H.F."/>
        </authorList>
    </citation>
    <scope>NUCLEOTIDE SEQUENCE [LARGE SCALE GENOMIC DNA]</scope>
    <source>
        <strain evidence="1 2">MPA1U2</strain>
    </source>
</reference>
<organism evidence="1 2">
    <name type="scientific">Planococcus donghaensis MPA1U2</name>
    <dbReference type="NCBI Taxonomy" id="933115"/>
    <lineage>
        <taxon>Bacteria</taxon>
        <taxon>Bacillati</taxon>
        <taxon>Bacillota</taxon>
        <taxon>Bacilli</taxon>
        <taxon>Bacillales</taxon>
        <taxon>Caryophanaceae</taxon>
        <taxon>Planococcus</taxon>
    </lineage>
</organism>
<proteinExistence type="predicted"/>
<comment type="caution">
    <text evidence="1">The sequence shown here is derived from an EMBL/GenBank/DDBJ whole genome shotgun (WGS) entry which is preliminary data.</text>
</comment>
<accession>E7RJU5</accession>